<evidence type="ECO:0000256" key="7">
    <source>
        <dbReference type="ARBA" id="ARBA00038848"/>
    </source>
</evidence>
<evidence type="ECO:0000256" key="9">
    <source>
        <dbReference type="ARBA" id="ARBA00093353"/>
    </source>
</evidence>
<dbReference type="FunCoup" id="K1RRS5">
    <property type="interactions" value="674"/>
</dbReference>
<evidence type="ECO:0000256" key="3">
    <source>
        <dbReference type="ARBA" id="ARBA00022729"/>
    </source>
</evidence>
<dbReference type="SUPFAM" id="SSF53474">
    <property type="entry name" value="alpha/beta-Hydrolases"/>
    <property type="match status" value="1"/>
</dbReference>
<dbReference type="Gene3D" id="3.40.50.1820">
    <property type="entry name" value="alpha/beta hydrolase"/>
    <property type="match status" value="2"/>
</dbReference>
<comment type="subcellular location">
    <subcellularLocation>
        <location evidence="1">Lysosome</location>
    </subcellularLocation>
</comment>
<dbReference type="EMBL" id="JH823235">
    <property type="protein sequence ID" value="EKC37146.1"/>
    <property type="molecule type" value="Genomic_DNA"/>
</dbReference>
<dbReference type="PANTHER" id="PTHR11247:SF27">
    <property type="entry name" value="LYSOSOMAL THIOESTERASE PPT2"/>
    <property type="match status" value="1"/>
</dbReference>
<reference evidence="10" key="1">
    <citation type="journal article" date="2012" name="Nature">
        <title>The oyster genome reveals stress adaptation and complexity of shell formation.</title>
        <authorList>
            <person name="Zhang G."/>
            <person name="Fang X."/>
            <person name="Guo X."/>
            <person name="Li L."/>
            <person name="Luo R."/>
            <person name="Xu F."/>
            <person name="Yang P."/>
            <person name="Zhang L."/>
            <person name="Wang X."/>
            <person name="Qi H."/>
            <person name="Xiong Z."/>
            <person name="Que H."/>
            <person name="Xie Y."/>
            <person name="Holland P.W."/>
            <person name="Paps J."/>
            <person name="Zhu Y."/>
            <person name="Wu F."/>
            <person name="Chen Y."/>
            <person name="Wang J."/>
            <person name="Peng C."/>
            <person name="Meng J."/>
            <person name="Yang L."/>
            <person name="Liu J."/>
            <person name="Wen B."/>
            <person name="Zhang N."/>
            <person name="Huang Z."/>
            <person name="Zhu Q."/>
            <person name="Feng Y."/>
            <person name="Mount A."/>
            <person name="Hedgecock D."/>
            <person name="Xu Z."/>
            <person name="Liu Y."/>
            <person name="Domazet-Loso T."/>
            <person name="Du Y."/>
            <person name="Sun X."/>
            <person name="Zhang S."/>
            <person name="Liu B."/>
            <person name="Cheng P."/>
            <person name="Jiang X."/>
            <person name="Li J."/>
            <person name="Fan D."/>
            <person name="Wang W."/>
            <person name="Fu W."/>
            <person name="Wang T."/>
            <person name="Wang B."/>
            <person name="Zhang J."/>
            <person name="Peng Z."/>
            <person name="Li Y."/>
            <person name="Li N."/>
            <person name="Wang J."/>
            <person name="Chen M."/>
            <person name="He Y."/>
            <person name="Tan F."/>
            <person name="Song X."/>
            <person name="Zheng Q."/>
            <person name="Huang R."/>
            <person name="Yang H."/>
            <person name="Du X."/>
            <person name="Chen L."/>
            <person name="Yang M."/>
            <person name="Gaffney P.M."/>
            <person name="Wang S."/>
            <person name="Luo L."/>
            <person name="She Z."/>
            <person name="Ming Y."/>
            <person name="Huang W."/>
            <person name="Zhang S."/>
            <person name="Huang B."/>
            <person name="Zhang Y."/>
            <person name="Qu T."/>
            <person name="Ni P."/>
            <person name="Miao G."/>
            <person name="Wang J."/>
            <person name="Wang Q."/>
            <person name="Steinberg C.E."/>
            <person name="Wang H."/>
            <person name="Li N."/>
            <person name="Qian L."/>
            <person name="Zhang G."/>
            <person name="Li Y."/>
            <person name="Yang H."/>
            <person name="Liu X."/>
            <person name="Wang J."/>
            <person name="Yin Y."/>
            <person name="Wang J."/>
        </authorList>
    </citation>
    <scope>NUCLEOTIDE SEQUENCE [LARGE SCALE GENOMIC DNA]</scope>
    <source>
        <strain evidence="10">05x7-T-G4-1.051#20</strain>
    </source>
</reference>
<dbReference type="InterPro" id="IPR029058">
    <property type="entry name" value="AB_hydrolase_fold"/>
</dbReference>
<evidence type="ECO:0000256" key="2">
    <source>
        <dbReference type="ARBA" id="ARBA00010758"/>
    </source>
</evidence>
<dbReference type="PANTHER" id="PTHR11247">
    <property type="entry name" value="PALMITOYL-PROTEIN THIOESTERASE/DOLICHYLDIPHOSPHATASE 1"/>
    <property type="match status" value="1"/>
</dbReference>
<organism evidence="10">
    <name type="scientific">Magallana gigas</name>
    <name type="common">Pacific oyster</name>
    <name type="synonym">Crassostrea gigas</name>
    <dbReference type="NCBI Taxonomy" id="29159"/>
    <lineage>
        <taxon>Eukaryota</taxon>
        <taxon>Metazoa</taxon>
        <taxon>Spiralia</taxon>
        <taxon>Lophotrochozoa</taxon>
        <taxon>Mollusca</taxon>
        <taxon>Bivalvia</taxon>
        <taxon>Autobranchia</taxon>
        <taxon>Pteriomorphia</taxon>
        <taxon>Ostreida</taxon>
        <taxon>Ostreoidea</taxon>
        <taxon>Ostreidae</taxon>
        <taxon>Magallana</taxon>
    </lineage>
</organism>
<keyword evidence="6" id="KW-0458">Lysosome</keyword>
<dbReference type="Pfam" id="PF02089">
    <property type="entry name" value="Palm_thioest"/>
    <property type="match status" value="1"/>
</dbReference>
<comment type="similarity">
    <text evidence="2">Belongs to the palmitoyl-protein thioesterase family.</text>
</comment>
<name>K1RRS5_MAGGI</name>
<protein>
    <recommendedName>
        <fullName evidence="7">palmitoyl-CoA hydrolase</fullName>
        <ecNumber evidence="7">3.1.2.2</ecNumber>
    </recommendedName>
</protein>
<keyword evidence="3" id="KW-0732">Signal</keyword>
<comment type="function">
    <text evidence="9">Catalyzes the cleavage of thioester bonds from S-palmitoyl-CoA or S-palmitoyl-N-acetylcysteamine (unbranched structures) but does not have activity against palmitoylcysteine or palmitoylated proteins, branched structures or bulky head groups. Conversely, hydrolyzes both long and short chain fatty acyl-CoA substrate.</text>
</comment>
<accession>K1RRS5</accession>
<evidence type="ECO:0000256" key="4">
    <source>
        <dbReference type="ARBA" id="ARBA00022801"/>
    </source>
</evidence>
<evidence type="ECO:0000256" key="1">
    <source>
        <dbReference type="ARBA" id="ARBA00004371"/>
    </source>
</evidence>
<keyword evidence="4" id="KW-0378">Hydrolase</keyword>
<dbReference type="GO" id="GO:0005764">
    <property type="term" value="C:lysosome"/>
    <property type="evidence" value="ECO:0007669"/>
    <property type="project" value="UniProtKB-SubCell"/>
</dbReference>
<dbReference type="InParanoid" id="K1RRS5"/>
<evidence type="ECO:0000256" key="8">
    <source>
        <dbReference type="ARBA" id="ARBA00093223"/>
    </source>
</evidence>
<dbReference type="AlphaFoldDB" id="K1RRS5"/>
<gene>
    <name evidence="10" type="ORF">CGI_10028379</name>
</gene>
<dbReference type="EC" id="3.1.2.2" evidence="7"/>
<comment type="catalytic activity">
    <reaction evidence="8">
        <text>S-hexadecanoyl-N-acetylcysteamine + H2O = N-acetylcysteamine + hexadecanoate + H(+)</text>
        <dbReference type="Rhea" id="RHEA:84099"/>
        <dbReference type="ChEBI" id="CHEBI:7896"/>
        <dbReference type="ChEBI" id="CHEBI:15377"/>
        <dbReference type="ChEBI" id="CHEBI:15378"/>
        <dbReference type="ChEBI" id="CHEBI:74410"/>
        <dbReference type="ChEBI" id="CHEBI:233601"/>
    </reaction>
</comment>
<dbReference type="HOGENOM" id="CLU_050129_1_0_1"/>
<evidence type="ECO:0000313" key="10">
    <source>
        <dbReference type="EMBL" id="EKC37146.1"/>
    </source>
</evidence>
<proteinExistence type="inferred from homology"/>
<sequence length="193" mass="22453">MFEKLCSLRPMWYQIGKINEQVREIMRGHPEGVHFVCYSQGGLLCRGIVSSMNHNVHNFISLSSPQAGQYGNPHHQTLYRNYSVFLSHLDGSTPSPNMSEYKRNFLKLHRLVLIGGPDDDVVTPWQSSHFSFYDENENVVEMKKQKFFQDDSFGLQTLYNKKRVHIHTFPGVVHKKWYANRTVFNSAILPYLT</sequence>
<evidence type="ECO:0000256" key="5">
    <source>
        <dbReference type="ARBA" id="ARBA00023180"/>
    </source>
</evidence>
<dbReference type="GO" id="GO:0016790">
    <property type="term" value="F:thiolester hydrolase activity"/>
    <property type="evidence" value="ECO:0007669"/>
    <property type="project" value="TreeGrafter"/>
</dbReference>
<evidence type="ECO:0000256" key="6">
    <source>
        <dbReference type="ARBA" id="ARBA00023228"/>
    </source>
</evidence>
<keyword evidence="5" id="KW-0325">Glycoprotein</keyword>